<accession>A0ACA9PCL3</accession>
<keyword evidence="2" id="KW-1185">Reference proteome</keyword>
<dbReference type="EMBL" id="CAJVPM010040300">
    <property type="protein sequence ID" value="CAG8703021.1"/>
    <property type="molecule type" value="Genomic_DNA"/>
</dbReference>
<sequence>QKVPLKRWEDWERARIRRNKRTERQERNQPRSPTHLTHQVYAGDDQNNSLLASNYINYEGDYQDAMSMHSNASGDIGPQQQYYDYSTNRYPSQDNYDRYQQEQFDNARYGNTHDLQRAPSPRLPENKY</sequence>
<reference evidence="1" key="1">
    <citation type="submission" date="2021-06" db="EMBL/GenBank/DDBJ databases">
        <authorList>
            <person name="Kallberg Y."/>
            <person name="Tangrot J."/>
            <person name="Rosling A."/>
        </authorList>
    </citation>
    <scope>NUCLEOTIDE SEQUENCE</scope>
    <source>
        <strain evidence="1">AU212A</strain>
    </source>
</reference>
<organism evidence="1 2">
    <name type="scientific">Scutellospora calospora</name>
    <dbReference type="NCBI Taxonomy" id="85575"/>
    <lineage>
        <taxon>Eukaryota</taxon>
        <taxon>Fungi</taxon>
        <taxon>Fungi incertae sedis</taxon>
        <taxon>Mucoromycota</taxon>
        <taxon>Glomeromycotina</taxon>
        <taxon>Glomeromycetes</taxon>
        <taxon>Diversisporales</taxon>
        <taxon>Gigasporaceae</taxon>
        <taxon>Scutellospora</taxon>
    </lineage>
</organism>
<proteinExistence type="predicted"/>
<comment type="caution">
    <text evidence="1">The sequence shown here is derived from an EMBL/GenBank/DDBJ whole genome shotgun (WGS) entry which is preliminary data.</text>
</comment>
<feature type="non-terminal residue" evidence="1">
    <location>
        <position position="1"/>
    </location>
</feature>
<protein>
    <submittedName>
        <fullName evidence="1">1288_t:CDS:1</fullName>
    </submittedName>
</protein>
<gene>
    <name evidence="1" type="ORF">SCALOS_LOCUS10569</name>
</gene>
<dbReference type="Proteomes" id="UP000789860">
    <property type="component" value="Unassembled WGS sequence"/>
</dbReference>
<name>A0ACA9PCL3_9GLOM</name>
<evidence type="ECO:0000313" key="2">
    <source>
        <dbReference type="Proteomes" id="UP000789860"/>
    </source>
</evidence>
<evidence type="ECO:0000313" key="1">
    <source>
        <dbReference type="EMBL" id="CAG8703021.1"/>
    </source>
</evidence>